<keyword evidence="3" id="KW-1185">Reference proteome</keyword>
<organism evidence="2 3">
    <name type="scientific">Haematococcus lacustris</name>
    <name type="common">Green alga</name>
    <name type="synonym">Haematococcus pluvialis</name>
    <dbReference type="NCBI Taxonomy" id="44745"/>
    <lineage>
        <taxon>Eukaryota</taxon>
        <taxon>Viridiplantae</taxon>
        <taxon>Chlorophyta</taxon>
        <taxon>core chlorophytes</taxon>
        <taxon>Chlorophyceae</taxon>
        <taxon>CS clade</taxon>
        <taxon>Chlamydomonadales</taxon>
        <taxon>Haematococcaceae</taxon>
        <taxon>Haematococcus</taxon>
    </lineage>
</organism>
<dbReference type="Proteomes" id="UP000485058">
    <property type="component" value="Unassembled WGS sequence"/>
</dbReference>
<sequence length="152" mass="16879">FTYFDHGKVSAISIKGTQETLTLVYKKHEEYTTWQIPTVQLSLTSRRSTWNRMLPGAQGLVKANAQDHTSHTPLARIRSLIQPGQWQVPNGHKSLAWCPAWSMQGADQGDAEHGTNNLSMGKDLKNAGANSVSRDSKPEARVQGRGRHCDDK</sequence>
<evidence type="ECO:0000256" key="1">
    <source>
        <dbReference type="SAM" id="MobiDB-lite"/>
    </source>
</evidence>
<evidence type="ECO:0000313" key="2">
    <source>
        <dbReference type="EMBL" id="GFH24853.1"/>
    </source>
</evidence>
<gene>
    <name evidence="2" type="ORF">HaLaN_22719</name>
</gene>
<evidence type="ECO:0000313" key="3">
    <source>
        <dbReference type="Proteomes" id="UP000485058"/>
    </source>
</evidence>
<dbReference type="AlphaFoldDB" id="A0A699ZQ91"/>
<accession>A0A699ZQ91</accession>
<feature type="compositionally biased region" description="Basic and acidic residues" evidence="1">
    <location>
        <begin position="134"/>
        <end position="152"/>
    </location>
</feature>
<proteinExistence type="predicted"/>
<comment type="caution">
    <text evidence="2">The sequence shown here is derived from an EMBL/GenBank/DDBJ whole genome shotgun (WGS) entry which is preliminary data.</text>
</comment>
<feature type="non-terminal residue" evidence="2">
    <location>
        <position position="1"/>
    </location>
</feature>
<reference evidence="2 3" key="1">
    <citation type="submission" date="2020-02" db="EMBL/GenBank/DDBJ databases">
        <title>Draft genome sequence of Haematococcus lacustris strain NIES-144.</title>
        <authorList>
            <person name="Morimoto D."/>
            <person name="Nakagawa S."/>
            <person name="Yoshida T."/>
            <person name="Sawayama S."/>
        </authorList>
    </citation>
    <scope>NUCLEOTIDE SEQUENCE [LARGE SCALE GENOMIC DNA]</scope>
    <source>
        <strain evidence="2 3">NIES-144</strain>
    </source>
</reference>
<protein>
    <submittedName>
        <fullName evidence="2">Uncharacterized protein</fullName>
    </submittedName>
</protein>
<feature type="region of interest" description="Disordered" evidence="1">
    <location>
        <begin position="105"/>
        <end position="152"/>
    </location>
</feature>
<feature type="non-terminal residue" evidence="2">
    <location>
        <position position="152"/>
    </location>
</feature>
<dbReference type="EMBL" id="BLLF01002650">
    <property type="protein sequence ID" value="GFH24853.1"/>
    <property type="molecule type" value="Genomic_DNA"/>
</dbReference>
<name>A0A699ZQ91_HAELA</name>